<evidence type="ECO:0000313" key="2">
    <source>
        <dbReference type="Proteomes" id="UP000799754"/>
    </source>
</evidence>
<dbReference type="Proteomes" id="UP000799754">
    <property type="component" value="Unassembled WGS sequence"/>
</dbReference>
<accession>A0ACB6RTQ9</accession>
<protein>
    <submittedName>
        <fullName evidence="1">Uncharacterized protein</fullName>
    </submittedName>
</protein>
<organism evidence="1 2">
    <name type="scientific">Macroventuria anomochaeta</name>
    <dbReference type="NCBI Taxonomy" id="301207"/>
    <lineage>
        <taxon>Eukaryota</taxon>
        <taxon>Fungi</taxon>
        <taxon>Dikarya</taxon>
        <taxon>Ascomycota</taxon>
        <taxon>Pezizomycotina</taxon>
        <taxon>Dothideomycetes</taxon>
        <taxon>Pleosporomycetidae</taxon>
        <taxon>Pleosporales</taxon>
        <taxon>Pleosporineae</taxon>
        <taxon>Didymellaceae</taxon>
        <taxon>Macroventuria</taxon>
    </lineage>
</organism>
<keyword evidence="2" id="KW-1185">Reference proteome</keyword>
<comment type="caution">
    <text evidence="1">The sequence shown here is derived from an EMBL/GenBank/DDBJ whole genome shotgun (WGS) entry which is preliminary data.</text>
</comment>
<gene>
    <name evidence="1" type="ORF">BU25DRAFT_412901</name>
</gene>
<proteinExistence type="predicted"/>
<sequence>MATTTLFSLTPLPPPQTALTALRILPLISTTASLTHAYMEWVTNSSFLGPAPVDSSLSHFLLARMRHPRRSLRRKEMNLGRKRRQELRKPRMCLCRSGPHPFSTRASSAS</sequence>
<dbReference type="EMBL" id="MU006727">
    <property type="protein sequence ID" value="KAF2625097.1"/>
    <property type="molecule type" value="Genomic_DNA"/>
</dbReference>
<name>A0ACB6RTQ9_9PLEO</name>
<reference evidence="1" key="1">
    <citation type="journal article" date="2020" name="Stud. Mycol.">
        <title>101 Dothideomycetes genomes: a test case for predicting lifestyles and emergence of pathogens.</title>
        <authorList>
            <person name="Haridas S."/>
            <person name="Albert R."/>
            <person name="Binder M."/>
            <person name="Bloem J."/>
            <person name="Labutti K."/>
            <person name="Salamov A."/>
            <person name="Andreopoulos B."/>
            <person name="Baker S."/>
            <person name="Barry K."/>
            <person name="Bills G."/>
            <person name="Bluhm B."/>
            <person name="Cannon C."/>
            <person name="Castanera R."/>
            <person name="Culley D."/>
            <person name="Daum C."/>
            <person name="Ezra D."/>
            <person name="Gonzalez J."/>
            <person name="Henrissat B."/>
            <person name="Kuo A."/>
            <person name="Liang C."/>
            <person name="Lipzen A."/>
            <person name="Lutzoni F."/>
            <person name="Magnuson J."/>
            <person name="Mondo S."/>
            <person name="Nolan M."/>
            <person name="Ohm R."/>
            <person name="Pangilinan J."/>
            <person name="Park H.-J."/>
            <person name="Ramirez L."/>
            <person name="Alfaro M."/>
            <person name="Sun H."/>
            <person name="Tritt A."/>
            <person name="Yoshinaga Y."/>
            <person name="Zwiers L.-H."/>
            <person name="Turgeon B."/>
            <person name="Goodwin S."/>
            <person name="Spatafora J."/>
            <person name="Crous P."/>
            <person name="Grigoriev I."/>
        </authorList>
    </citation>
    <scope>NUCLEOTIDE SEQUENCE</scope>
    <source>
        <strain evidence="1">CBS 525.71</strain>
    </source>
</reference>
<evidence type="ECO:0000313" key="1">
    <source>
        <dbReference type="EMBL" id="KAF2625097.1"/>
    </source>
</evidence>